<proteinExistence type="predicted"/>
<accession>A0ABV2TA21</accession>
<evidence type="ECO:0000313" key="5">
    <source>
        <dbReference type="Proteomes" id="UP001549749"/>
    </source>
</evidence>
<dbReference type="PIRSF" id="PIRSF018266">
    <property type="entry name" value="FecR"/>
    <property type="match status" value="1"/>
</dbReference>
<dbReference type="EMBL" id="JBEXAC010000002">
    <property type="protein sequence ID" value="MET6999502.1"/>
    <property type="molecule type" value="Genomic_DNA"/>
</dbReference>
<dbReference type="InterPro" id="IPR012373">
    <property type="entry name" value="Ferrdict_sens_TM"/>
</dbReference>
<keyword evidence="1" id="KW-1133">Transmembrane helix</keyword>
<protein>
    <submittedName>
        <fullName evidence="4">FecR domain-containing protein</fullName>
    </submittedName>
</protein>
<dbReference type="InterPro" id="IPR006860">
    <property type="entry name" value="FecR"/>
</dbReference>
<evidence type="ECO:0000259" key="2">
    <source>
        <dbReference type="Pfam" id="PF04773"/>
    </source>
</evidence>
<dbReference type="Gene3D" id="2.60.120.1440">
    <property type="match status" value="1"/>
</dbReference>
<dbReference type="InterPro" id="IPR032508">
    <property type="entry name" value="FecR_C"/>
</dbReference>
<dbReference type="PANTHER" id="PTHR30273">
    <property type="entry name" value="PERIPLASMIC SIGNAL SENSOR AND SIGMA FACTOR ACTIVATOR FECR-RELATED"/>
    <property type="match status" value="1"/>
</dbReference>
<keyword evidence="1" id="KW-0812">Transmembrane</keyword>
<dbReference type="PANTHER" id="PTHR30273:SF2">
    <property type="entry name" value="PROTEIN FECR"/>
    <property type="match status" value="1"/>
</dbReference>
<feature type="domain" description="FecR protein" evidence="2">
    <location>
        <begin position="154"/>
        <end position="242"/>
    </location>
</feature>
<evidence type="ECO:0000256" key="1">
    <source>
        <dbReference type="SAM" id="Phobius"/>
    </source>
</evidence>
<dbReference type="Pfam" id="PF16344">
    <property type="entry name" value="FecR_C"/>
    <property type="match status" value="1"/>
</dbReference>
<sequence length="362" mass="40220">MMPDQSRIQFLLQQYTAGSASPEETRELFGWIRMADDDAPLRAYMLGLWQQTAPNTEFPSVNWDDMFSSIVHRSQTGPKEYVAPAATRNASKEIPVLPQSHTRLDTRGRAWRMVAAGIALAILAIGGYWLTRSEKTPPPVAQQTTAPVKEYADHTQHLVLPDGSTVILHKGSTLQYQPGLSGNNREISLDGEAYFDIKPDLSRPFIILSHKLKTTVLGTAFNIKAFENDKHITVTVTQGKVKVEDERKVLGIVLPDKRMVYDIQTATAYQEGVAAGKTLDWVRQDVIYEAKTFEFIAGKISLRYQVPVKFDNEALKNCLITASFSGTESLDEMLTVVCTARNATYTISNGTVTIHGKGCNDH</sequence>
<evidence type="ECO:0000313" key="4">
    <source>
        <dbReference type="EMBL" id="MET6999502.1"/>
    </source>
</evidence>
<keyword evidence="1" id="KW-0472">Membrane</keyword>
<dbReference type="Pfam" id="PF04773">
    <property type="entry name" value="FecR"/>
    <property type="match status" value="1"/>
</dbReference>
<feature type="transmembrane region" description="Helical" evidence="1">
    <location>
        <begin position="110"/>
        <end position="130"/>
    </location>
</feature>
<dbReference type="Gene3D" id="3.55.50.30">
    <property type="match status" value="1"/>
</dbReference>
<evidence type="ECO:0000259" key="3">
    <source>
        <dbReference type="Pfam" id="PF16344"/>
    </source>
</evidence>
<keyword evidence="5" id="KW-1185">Reference proteome</keyword>
<reference evidence="4 5" key="1">
    <citation type="submission" date="2024-06" db="EMBL/GenBank/DDBJ databases">
        <title>Chitinophaga defluvii sp. nov., isolated from municipal sewage.</title>
        <authorList>
            <person name="Zhang L."/>
        </authorList>
    </citation>
    <scope>NUCLEOTIDE SEQUENCE [LARGE SCALE GENOMIC DNA]</scope>
    <source>
        <strain evidence="4 5">H8</strain>
    </source>
</reference>
<dbReference type="RefSeq" id="WP_354662066.1">
    <property type="nucleotide sequence ID" value="NZ_JBEXAC010000002.1"/>
</dbReference>
<name>A0ABV2TA21_9BACT</name>
<organism evidence="4 5">
    <name type="scientific">Chitinophaga defluvii</name>
    <dbReference type="NCBI Taxonomy" id="3163343"/>
    <lineage>
        <taxon>Bacteria</taxon>
        <taxon>Pseudomonadati</taxon>
        <taxon>Bacteroidota</taxon>
        <taxon>Chitinophagia</taxon>
        <taxon>Chitinophagales</taxon>
        <taxon>Chitinophagaceae</taxon>
        <taxon>Chitinophaga</taxon>
    </lineage>
</organism>
<dbReference type="Proteomes" id="UP001549749">
    <property type="component" value="Unassembled WGS sequence"/>
</dbReference>
<feature type="domain" description="Protein FecR C-terminal" evidence="3">
    <location>
        <begin position="287"/>
        <end position="354"/>
    </location>
</feature>
<comment type="caution">
    <text evidence="4">The sequence shown here is derived from an EMBL/GenBank/DDBJ whole genome shotgun (WGS) entry which is preliminary data.</text>
</comment>
<gene>
    <name evidence="4" type="ORF">ABR189_19095</name>
</gene>